<dbReference type="AlphaFoldDB" id="A0A0E9RJM0"/>
<protein>
    <submittedName>
        <fullName evidence="1">Uncharacterized protein</fullName>
    </submittedName>
</protein>
<accession>A0A0E9RJM0</accession>
<evidence type="ECO:0000313" key="1">
    <source>
        <dbReference type="EMBL" id="JAH29007.1"/>
    </source>
</evidence>
<sequence length="45" mass="5053">MQGGKKCLCVQKAFKVHMKIENITTAVCRIIHDAHKTSNTKDSHT</sequence>
<proteinExistence type="predicted"/>
<reference evidence="1" key="1">
    <citation type="submission" date="2014-11" db="EMBL/GenBank/DDBJ databases">
        <authorList>
            <person name="Amaro Gonzalez C."/>
        </authorList>
    </citation>
    <scope>NUCLEOTIDE SEQUENCE</scope>
</reference>
<name>A0A0E9RJM0_ANGAN</name>
<organism evidence="1">
    <name type="scientific">Anguilla anguilla</name>
    <name type="common">European freshwater eel</name>
    <name type="synonym">Muraena anguilla</name>
    <dbReference type="NCBI Taxonomy" id="7936"/>
    <lineage>
        <taxon>Eukaryota</taxon>
        <taxon>Metazoa</taxon>
        <taxon>Chordata</taxon>
        <taxon>Craniata</taxon>
        <taxon>Vertebrata</taxon>
        <taxon>Euteleostomi</taxon>
        <taxon>Actinopterygii</taxon>
        <taxon>Neopterygii</taxon>
        <taxon>Teleostei</taxon>
        <taxon>Anguilliformes</taxon>
        <taxon>Anguillidae</taxon>
        <taxon>Anguilla</taxon>
    </lineage>
</organism>
<reference evidence="1" key="2">
    <citation type="journal article" date="2015" name="Fish Shellfish Immunol.">
        <title>Early steps in the European eel (Anguilla anguilla)-Vibrio vulnificus interaction in the gills: Role of the RtxA13 toxin.</title>
        <authorList>
            <person name="Callol A."/>
            <person name="Pajuelo D."/>
            <person name="Ebbesson L."/>
            <person name="Teles M."/>
            <person name="MacKenzie S."/>
            <person name="Amaro C."/>
        </authorList>
    </citation>
    <scope>NUCLEOTIDE SEQUENCE</scope>
</reference>
<dbReference type="EMBL" id="GBXM01079570">
    <property type="protein sequence ID" value="JAH29007.1"/>
    <property type="molecule type" value="Transcribed_RNA"/>
</dbReference>